<keyword evidence="2" id="KW-1185">Reference proteome</keyword>
<dbReference type="HOGENOM" id="CLU_169942_0_0_1"/>
<name>M1AVG2_SOLTU</name>
<accession>M1AVG2</accession>
<dbReference type="InParanoid" id="M1AVG2"/>
<dbReference type="PaxDb" id="4113-PGSC0003DMT400031286"/>
<evidence type="ECO:0000313" key="2">
    <source>
        <dbReference type="Proteomes" id="UP000011115"/>
    </source>
</evidence>
<proteinExistence type="predicted"/>
<reference evidence="2" key="1">
    <citation type="journal article" date="2011" name="Nature">
        <title>Genome sequence and analysis of the tuber crop potato.</title>
        <authorList>
            <consortium name="The Potato Genome Sequencing Consortium"/>
        </authorList>
    </citation>
    <scope>NUCLEOTIDE SEQUENCE [LARGE SCALE GENOMIC DNA]</scope>
    <source>
        <strain evidence="2">cv. DM1-3 516 R44</strain>
    </source>
</reference>
<reference evidence="1" key="2">
    <citation type="submission" date="2015-06" db="UniProtKB">
        <authorList>
            <consortium name="EnsemblPlants"/>
        </authorList>
    </citation>
    <scope>IDENTIFICATION</scope>
    <source>
        <strain evidence="1">DM1-3 516 R44</strain>
    </source>
</reference>
<evidence type="ECO:0000313" key="1">
    <source>
        <dbReference type="EnsemblPlants" id="PGSC0003DMT400031286"/>
    </source>
</evidence>
<dbReference type="AlphaFoldDB" id="M1AVG2"/>
<dbReference type="Proteomes" id="UP000011115">
    <property type="component" value="Unassembled WGS sequence"/>
</dbReference>
<dbReference type="Gramene" id="PGSC0003DMT400031286">
    <property type="protein sequence ID" value="PGSC0003DMT400031286"/>
    <property type="gene ID" value="PGSC0003DMG400011988"/>
</dbReference>
<dbReference type="EnsemblPlants" id="PGSC0003DMT400031286">
    <property type="protein sequence ID" value="PGSC0003DMT400031286"/>
    <property type="gene ID" value="PGSC0003DMG400011988"/>
</dbReference>
<organism evidence="1 2">
    <name type="scientific">Solanum tuberosum</name>
    <name type="common">Potato</name>
    <dbReference type="NCBI Taxonomy" id="4113"/>
    <lineage>
        <taxon>Eukaryota</taxon>
        <taxon>Viridiplantae</taxon>
        <taxon>Streptophyta</taxon>
        <taxon>Embryophyta</taxon>
        <taxon>Tracheophyta</taxon>
        <taxon>Spermatophyta</taxon>
        <taxon>Magnoliopsida</taxon>
        <taxon>eudicotyledons</taxon>
        <taxon>Gunneridae</taxon>
        <taxon>Pentapetalae</taxon>
        <taxon>asterids</taxon>
        <taxon>lamiids</taxon>
        <taxon>Solanales</taxon>
        <taxon>Solanaceae</taxon>
        <taxon>Solanoideae</taxon>
        <taxon>Solaneae</taxon>
        <taxon>Solanum</taxon>
    </lineage>
</organism>
<protein>
    <submittedName>
        <fullName evidence="1">Uncharacterized protein</fullName>
    </submittedName>
</protein>
<sequence>MNAVKAYFNRNWTREDLVNTGEISEYAYTSLTTVNTVQALFMGYLVIYSQDLLYNAGIGEINSVDRTLAVFFHLPGIVVHAARVCLTAENEQHREN</sequence>